<evidence type="ECO:0000313" key="2">
    <source>
        <dbReference type="EMBL" id="ADT83566.1"/>
    </source>
</evidence>
<keyword evidence="3" id="KW-1185">Reference proteome</keyword>
<keyword evidence="1" id="KW-1133">Transmembrane helix</keyword>
<dbReference type="EMBL" id="CP002372">
    <property type="protein sequence ID" value="ADT83566.1"/>
    <property type="molecule type" value="Genomic_DNA"/>
</dbReference>
<evidence type="ECO:0000256" key="1">
    <source>
        <dbReference type="SAM" id="Phobius"/>
    </source>
</evidence>
<organism evidence="2 3">
    <name type="scientific">Thermococcus barophilus (strain DSM 11836 / MP)</name>
    <dbReference type="NCBI Taxonomy" id="391623"/>
    <lineage>
        <taxon>Archaea</taxon>
        <taxon>Methanobacteriati</taxon>
        <taxon>Methanobacteriota</taxon>
        <taxon>Thermococci</taxon>
        <taxon>Thermococcales</taxon>
        <taxon>Thermococcaceae</taxon>
        <taxon>Thermococcus</taxon>
    </lineage>
</organism>
<dbReference type="AlphaFoldDB" id="F0LKA8"/>
<keyword evidence="1" id="KW-0472">Membrane</keyword>
<accession>F0LKA8</accession>
<dbReference type="OrthoDB" id="102640at2157"/>
<dbReference type="eggNOG" id="arCOG09830">
    <property type="taxonomic scope" value="Archaea"/>
</dbReference>
<evidence type="ECO:0000313" key="3">
    <source>
        <dbReference type="Proteomes" id="UP000007478"/>
    </source>
</evidence>
<dbReference type="RefSeq" id="WP_013466864.1">
    <property type="nucleotide sequence ID" value="NC_014804.1"/>
</dbReference>
<reference evidence="2 3" key="1">
    <citation type="journal article" date="2011" name="J. Bacteriol.">
        <title>Complete genome sequence of the hyperthermophilic, piezophilic, heterotrophic, and carboxydotrophic archaeon Thermococcus barophilus MP.</title>
        <authorList>
            <person name="Vannier P."/>
            <person name="Marteinsson V.T."/>
            <person name="Fridjonsson O.H."/>
            <person name="Oger P."/>
            <person name="Jebbar M."/>
        </authorList>
    </citation>
    <scope>NUCLEOTIDE SEQUENCE [LARGE SCALE GENOMIC DNA]</scope>
    <source>
        <strain evidence="3">DSM 11836 / MP</strain>
    </source>
</reference>
<dbReference type="GeneID" id="10040907"/>
<dbReference type="PATRIC" id="fig|391623.17.peg.590"/>
<proteinExistence type="predicted"/>
<dbReference type="HOGENOM" id="CLU_2613810_0_0_2"/>
<dbReference type="KEGG" id="tba:TERMP_00589"/>
<feature type="transmembrane region" description="Helical" evidence="1">
    <location>
        <begin position="48"/>
        <end position="76"/>
    </location>
</feature>
<keyword evidence="1" id="KW-0812">Transmembrane</keyword>
<dbReference type="Proteomes" id="UP000007478">
    <property type="component" value="Chromosome"/>
</dbReference>
<sequence length="78" mass="7848">MWRKALVIGLVLIAMGMVVGGAVGHESFVVWKITHSEKMGAVTIGGGLAMGTALIKAGIVATLGAATGWFLGVVIVGV</sequence>
<gene>
    <name evidence="2" type="ordered locus">TERMP_00589</name>
</gene>
<name>F0LKA8_THEBM</name>
<protein>
    <submittedName>
        <fullName evidence="2">Uncharacterized protein</fullName>
    </submittedName>
</protein>